<protein>
    <submittedName>
        <fullName evidence="1">Uncharacterized protein</fullName>
    </submittedName>
</protein>
<sequence>MSDNTTYYDTSTGRSDEIDTLIAVAATAVEGPVAAFVRDMSERLATIEAETPYRLGINETRIAKEIARALVLDIVHGGIRSFENGKALRSDTVLEVYEQACLEADRAVELALRRGTEVGDSDED</sequence>
<accession>A0ABT3HHI8</accession>
<gene>
    <name evidence="1" type="ORF">M2319_004168</name>
</gene>
<dbReference type="Proteomes" id="UP001209755">
    <property type="component" value="Unassembled WGS sequence"/>
</dbReference>
<organism evidence="1 2">
    <name type="scientific">Rhodobium gokarnense</name>
    <dbReference type="NCBI Taxonomy" id="364296"/>
    <lineage>
        <taxon>Bacteria</taxon>
        <taxon>Pseudomonadati</taxon>
        <taxon>Pseudomonadota</taxon>
        <taxon>Alphaproteobacteria</taxon>
        <taxon>Hyphomicrobiales</taxon>
        <taxon>Rhodobiaceae</taxon>
        <taxon>Rhodobium</taxon>
    </lineage>
</organism>
<dbReference type="EMBL" id="JAOQNS010000014">
    <property type="protein sequence ID" value="MCW2309809.1"/>
    <property type="molecule type" value="Genomic_DNA"/>
</dbReference>
<comment type="caution">
    <text evidence="1">The sequence shown here is derived from an EMBL/GenBank/DDBJ whole genome shotgun (WGS) entry which is preliminary data.</text>
</comment>
<proteinExistence type="predicted"/>
<evidence type="ECO:0000313" key="2">
    <source>
        <dbReference type="Proteomes" id="UP001209755"/>
    </source>
</evidence>
<reference evidence="2" key="1">
    <citation type="submission" date="2023-07" db="EMBL/GenBank/DDBJ databases">
        <title>Genome sequencing of Purple Non-Sulfur Bacteria from various extreme environments.</title>
        <authorList>
            <person name="Mayer M."/>
        </authorList>
    </citation>
    <scope>NUCLEOTIDE SEQUENCE [LARGE SCALE GENOMIC DNA]</scope>
    <source>
        <strain evidence="2">DSM 17935</strain>
    </source>
</reference>
<keyword evidence="2" id="KW-1185">Reference proteome</keyword>
<dbReference type="RefSeq" id="WP_264603384.1">
    <property type="nucleotide sequence ID" value="NZ_JAOQNS010000014.1"/>
</dbReference>
<name>A0ABT3HHI8_9HYPH</name>
<evidence type="ECO:0000313" key="1">
    <source>
        <dbReference type="EMBL" id="MCW2309809.1"/>
    </source>
</evidence>